<dbReference type="InterPro" id="IPR015433">
    <property type="entry name" value="PI3/4_kinase"/>
</dbReference>
<dbReference type="SUPFAM" id="SSF48371">
    <property type="entry name" value="ARM repeat"/>
    <property type="match status" value="1"/>
</dbReference>
<dbReference type="GO" id="GO:0005768">
    <property type="term" value="C:endosome"/>
    <property type="evidence" value="ECO:0007669"/>
    <property type="project" value="TreeGrafter"/>
</dbReference>
<dbReference type="InterPro" id="IPR036940">
    <property type="entry name" value="PI3/4_kinase_cat_sf"/>
</dbReference>
<dbReference type="InterPro" id="IPR008290">
    <property type="entry name" value="PI3K_Vps34"/>
</dbReference>
<reference evidence="9" key="1">
    <citation type="submission" date="2021-02" db="EMBL/GenBank/DDBJ databases">
        <title>First Annotated Genome of the Yellow-green Alga Tribonema minus.</title>
        <authorList>
            <person name="Mahan K.M."/>
        </authorList>
    </citation>
    <scope>NUCLEOTIDE SEQUENCE</scope>
    <source>
        <strain evidence="9">UTEX B ZZ1240</strain>
    </source>
</reference>
<dbReference type="PANTHER" id="PTHR10048:SF7">
    <property type="entry name" value="PHOSPHATIDYLINOSITOL 3-KINASE CATALYTIC SUBUNIT TYPE 3"/>
    <property type="match status" value="1"/>
</dbReference>
<evidence type="ECO:0000259" key="8">
    <source>
        <dbReference type="PROSITE" id="PS51545"/>
    </source>
</evidence>
<dbReference type="InterPro" id="IPR001263">
    <property type="entry name" value="PI3K_accessory_dom"/>
</dbReference>
<dbReference type="InterPro" id="IPR011009">
    <property type="entry name" value="Kinase-like_dom_sf"/>
</dbReference>
<proteinExistence type="predicted"/>
<evidence type="ECO:0000256" key="1">
    <source>
        <dbReference type="ARBA" id="ARBA00012073"/>
    </source>
</evidence>
<dbReference type="SUPFAM" id="SSF56112">
    <property type="entry name" value="Protein kinase-like (PK-like)"/>
    <property type="match status" value="1"/>
</dbReference>
<dbReference type="GO" id="GO:0000407">
    <property type="term" value="C:phagophore assembly site"/>
    <property type="evidence" value="ECO:0007669"/>
    <property type="project" value="TreeGrafter"/>
</dbReference>
<feature type="domain" description="PIK helical" evidence="8">
    <location>
        <begin position="30"/>
        <end position="239"/>
    </location>
</feature>
<evidence type="ECO:0000256" key="3">
    <source>
        <dbReference type="ARBA" id="ARBA00022741"/>
    </source>
</evidence>
<evidence type="ECO:0000256" key="2">
    <source>
        <dbReference type="ARBA" id="ARBA00022679"/>
    </source>
</evidence>
<feature type="domain" description="PI3K/PI4K catalytic" evidence="7">
    <location>
        <begin position="345"/>
        <end position="610"/>
    </location>
</feature>
<evidence type="ECO:0000256" key="5">
    <source>
        <dbReference type="ARBA" id="ARBA00022840"/>
    </source>
</evidence>
<dbReference type="EC" id="2.7.1.137" evidence="1"/>
<dbReference type="EMBL" id="JAFCMP010000114">
    <property type="protein sequence ID" value="KAG5186010.1"/>
    <property type="molecule type" value="Genomic_DNA"/>
</dbReference>
<accession>A0A836CGT8</accession>
<keyword evidence="10" id="KW-1185">Reference proteome</keyword>
<dbReference type="GO" id="GO:0005524">
    <property type="term" value="F:ATP binding"/>
    <property type="evidence" value="ECO:0007669"/>
    <property type="project" value="UniProtKB-KW"/>
</dbReference>
<evidence type="ECO:0000313" key="9">
    <source>
        <dbReference type="EMBL" id="KAG5186010.1"/>
    </source>
</evidence>
<dbReference type="OrthoDB" id="67688at2759"/>
<dbReference type="PROSITE" id="PS51545">
    <property type="entry name" value="PIK_HELICAL"/>
    <property type="match status" value="1"/>
</dbReference>
<feature type="region of interest" description="Disordered" evidence="6">
    <location>
        <begin position="161"/>
        <end position="187"/>
    </location>
</feature>
<dbReference type="PROSITE" id="PS50290">
    <property type="entry name" value="PI3_4_KINASE_3"/>
    <property type="match status" value="1"/>
</dbReference>
<dbReference type="GO" id="GO:0016303">
    <property type="term" value="F:1-phosphatidylinositol-3-kinase activity"/>
    <property type="evidence" value="ECO:0007669"/>
    <property type="project" value="UniProtKB-EC"/>
</dbReference>
<dbReference type="PROSITE" id="PS00915">
    <property type="entry name" value="PI3_4_KINASE_1"/>
    <property type="match status" value="1"/>
</dbReference>
<dbReference type="Gene3D" id="1.10.1070.11">
    <property type="entry name" value="Phosphatidylinositol 3-/4-kinase, catalytic domain"/>
    <property type="match status" value="1"/>
</dbReference>
<protein>
    <recommendedName>
        <fullName evidence="1">phosphatidylinositol 3-kinase</fullName>
        <ecNumber evidence="1">2.7.1.137</ecNumber>
    </recommendedName>
</protein>
<keyword evidence="5" id="KW-0067">ATP-binding</keyword>
<dbReference type="InterPro" id="IPR000403">
    <property type="entry name" value="PI3/4_kinase_cat_dom"/>
</dbReference>
<dbReference type="GO" id="GO:0005777">
    <property type="term" value="C:peroxisome"/>
    <property type="evidence" value="ECO:0007669"/>
    <property type="project" value="TreeGrafter"/>
</dbReference>
<sequence>MVVTDWETEEDNPVEGKYRKMAHDLLRGLVDPELKPNREERERLDALINSPALGDHLKMEEKDLLWKFRHCLTDSEKAVTKFLLSVDWSVEQEVAQVDALLAQWQQRAPIDVSDALKLLGREKAFQAEVVRRFAVEALRSASDEELLAYMLQLVQALRYEPARVPPPPPPPGQLAPPPPQQGDAEPAPLTPLAAFLVERACGSFHLASFLYWYLKGGPVPQVRGRERYPAPAAECMCTVPLGRLRSPPDHAQEGYIGRVAEAQRLARDEKGRKEAKESRLRQLLQEPQLARVGAYLRRDGAALPMPLDPGVQVTGLNPQSAFMFRSALYPCVVEFIVGEDRGAAAAQLDRSGSGSSGGGRRGAHAPAAAASADKVLFKSGDDLRQDQLVIQMVSLMDGLLKRVNLDLKLRPYRILATGPKDGLVEFVAGSLPISQVLATFGNSILDYLRHHNPDAAGPMGVARDAVLTFVKSCAGYCVITYILGIGDRHLDNLMLLPEGNLFHIDFGYIFGRDPKPMAPPFRLTREMADGTRCCCCCRRRSCCAYTWLRKSAHLILNLLNLMVDAGIESLSTDPVAVLGRVAERFRLDLSDEQADHFFLSLIDESLFAFAPRVMEVMHKIGVSRR</sequence>
<dbReference type="SMART" id="SM00146">
    <property type="entry name" value="PI3Kc"/>
    <property type="match status" value="1"/>
</dbReference>
<evidence type="ECO:0000256" key="4">
    <source>
        <dbReference type="ARBA" id="ARBA00022777"/>
    </source>
</evidence>
<dbReference type="Proteomes" id="UP000664859">
    <property type="component" value="Unassembled WGS sequence"/>
</dbReference>
<dbReference type="PANTHER" id="PTHR10048">
    <property type="entry name" value="PHOSPHATIDYLINOSITOL KINASE"/>
    <property type="match status" value="1"/>
</dbReference>
<keyword evidence="3" id="KW-0547">Nucleotide-binding</keyword>
<feature type="compositionally biased region" description="Pro residues" evidence="6">
    <location>
        <begin position="163"/>
        <end position="180"/>
    </location>
</feature>
<dbReference type="GO" id="GO:0006897">
    <property type="term" value="P:endocytosis"/>
    <property type="evidence" value="ECO:0007669"/>
    <property type="project" value="TreeGrafter"/>
</dbReference>
<dbReference type="Gene3D" id="3.30.1010.10">
    <property type="entry name" value="Phosphatidylinositol 3-kinase Catalytic Subunit, Chain A, domain 4"/>
    <property type="match status" value="1"/>
</dbReference>
<dbReference type="AlphaFoldDB" id="A0A836CGT8"/>
<keyword evidence="2" id="KW-0808">Transferase</keyword>
<evidence type="ECO:0000259" key="7">
    <source>
        <dbReference type="PROSITE" id="PS50290"/>
    </source>
</evidence>
<dbReference type="GO" id="GO:0034271">
    <property type="term" value="C:phosphatidylinositol 3-kinase complex, class III, type I"/>
    <property type="evidence" value="ECO:0007669"/>
    <property type="project" value="TreeGrafter"/>
</dbReference>
<dbReference type="PROSITE" id="PS00916">
    <property type="entry name" value="PI3_4_KINASE_2"/>
    <property type="match status" value="1"/>
</dbReference>
<dbReference type="Pfam" id="PF00454">
    <property type="entry name" value="PI3_PI4_kinase"/>
    <property type="match status" value="1"/>
</dbReference>
<evidence type="ECO:0000256" key="6">
    <source>
        <dbReference type="SAM" id="MobiDB-lite"/>
    </source>
</evidence>
<dbReference type="GO" id="GO:0000045">
    <property type="term" value="P:autophagosome assembly"/>
    <property type="evidence" value="ECO:0007669"/>
    <property type="project" value="TreeGrafter"/>
</dbReference>
<keyword evidence="4 9" id="KW-0418">Kinase</keyword>
<dbReference type="SMART" id="SM00145">
    <property type="entry name" value="PI3Ka"/>
    <property type="match status" value="1"/>
</dbReference>
<gene>
    <name evidence="9" type="ORF">JKP88DRAFT_271887</name>
</gene>
<comment type="caution">
    <text evidence="9">The sequence shown here is derived from an EMBL/GenBank/DDBJ whole genome shotgun (WGS) entry which is preliminary data.</text>
</comment>
<dbReference type="PIRSF" id="PIRSF000587">
    <property type="entry name" value="PI3K_Vps34"/>
    <property type="match status" value="1"/>
</dbReference>
<dbReference type="Gene3D" id="1.25.40.70">
    <property type="entry name" value="Phosphatidylinositol 3-kinase, accessory domain (PIK)"/>
    <property type="match status" value="1"/>
</dbReference>
<dbReference type="InterPro" id="IPR057756">
    <property type="entry name" value="PI3-kinase_type3/VPS34_cat"/>
</dbReference>
<dbReference type="InterPro" id="IPR018936">
    <property type="entry name" value="PI3/4_kinase_CS"/>
</dbReference>
<dbReference type="GO" id="GO:0048015">
    <property type="term" value="P:phosphatidylinositol-mediated signaling"/>
    <property type="evidence" value="ECO:0007669"/>
    <property type="project" value="TreeGrafter"/>
</dbReference>
<name>A0A836CGT8_9STRA</name>
<organism evidence="9 10">
    <name type="scientific">Tribonema minus</name>
    <dbReference type="NCBI Taxonomy" id="303371"/>
    <lineage>
        <taxon>Eukaryota</taxon>
        <taxon>Sar</taxon>
        <taxon>Stramenopiles</taxon>
        <taxon>Ochrophyta</taxon>
        <taxon>PX clade</taxon>
        <taxon>Xanthophyceae</taxon>
        <taxon>Tribonematales</taxon>
        <taxon>Tribonemataceae</taxon>
        <taxon>Tribonema</taxon>
    </lineage>
</organism>
<dbReference type="InterPro" id="IPR042236">
    <property type="entry name" value="PI3K_accessory_sf"/>
</dbReference>
<dbReference type="InterPro" id="IPR016024">
    <property type="entry name" value="ARM-type_fold"/>
</dbReference>
<dbReference type="Pfam" id="PF00613">
    <property type="entry name" value="PI3Ka"/>
    <property type="match status" value="1"/>
</dbReference>
<evidence type="ECO:0000313" key="10">
    <source>
        <dbReference type="Proteomes" id="UP000664859"/>
    </source>
</evidence>
<dbReference type="CDD" id="cd00896">
    <property type="entry name" value="PI3Kc_III"/>
    <property type="match status" value="1"/>
</dbReference>
<dbReference type="GO" id="GO:0034272">
    <property type="term" value="C:phosphatidylinositol 3-kinase complex, class III, type II"/>
    <property type="evidence" value="ECO:0007669"/>
    <property type="project" value="TreeGrafter"/>
</dbReference>